<name>A0A075TVQ8_9LACO</name>
<dbReference type="Pfam" id="PF04816">
    <property type="entry name" value="TrmK"/>
    <property type="match status" value="1"/>
</dbReference>
<reference evidence="1 2" key="1">
    <citation type="journal article" date="2014" name="Genome Announc.">
        <title>Complete Genome Sequences of Fish Pathogenic Weissella ceti Strains WS74 and WS105.</title>
        <authorList>
            <person name="Figueiredo H.C."/>
            <person name="Leal C.A."/>
            <person name="Dorella F.A."/>
            <person name="Carvalho A.F."/>
            <person name="Soares S.C."/>
            <person name="Pereira F.L."/>
            <person name="Azevedo V.A."/>
        </authorList>
    </citation>
    <scope>NUCLEOTIDE SEQUENCE [LARGE SCALE GENOMIC DNA]</scope>
    <source>
        <strain evidence="1 2">WS74</strain>
    </source>
</reference>
<protein>
    <submittedName>
        <fullName evidence="1">TrmK protein</fullName>
    </submittedName>
</protein>
<organism evidence="1 2">
    <name type="scientific">Weissella ceti</name>
    <dbReference type="NCBI Taxonomy" id="759620"/>
    <lineage>
        <taxon>Bacteria</taxon>
        <taxon>Bacillati</taxon>
        <taxon>Bacillota</taxon>
        <taxon>Bacilli</taxon>
        <taxon>Lactobacillales</taxon>
        <taxon>Lactobacillaceae</taxon>
        <taxon>Weissella</taxon>
    </lineage>
</organism>
<proteinExistence type="predicted"/>
<dbReference type="Gene3D" id="1.10.287.1890">
    <property type="match status" value="1"/>
</dbReference>
<reference evidence="2" key="2">
    <citation type="submission" date="2014-08" db="EMBL/GenBank/DDBJ databases">
        <title>Complete genome of Weissella ceti strain WS74 isolated from diseased rainbow trout in Brazil.</title>
        <authorList>
            <person name="Figueiredo H.C.P."/>
            <person name="Leal C.A.G."/>
            <person name="Pereira F.L."/>
            <person name="Soares S.C."/>
            <person name="Dorella F.A."/>
            <person name="Carvalho A.F."/>
            <person name="Azevedo V.A.C."/>
        </authorList>
    </citation>
    <scope>NUCLEOTIDE SEQUENCE [LARGE SCALE GENOMIC DNA]</scope>
    <source>
        <strain evidence="2">WS74</strain>
    </source>
</reference>
<sequence length="233" mass="25833">MDALHLSKRLQVVADYVPANARLADIGSDHAYLPANLLLADKISFGIAGEVAKGPLENARQEVMRHRLSDRLEARLADGLAAVTPEDNIDTVVVAGMGGRLISQILEAGHQNGEQYDHLILQPNIDVYVVREWLETHGYQIEAETMLLDEGHYYEIVVAVPGEQSLTSQERHYGPFNIAANDDVWRAKWQREADRIGDVMAQLVAVEKTDTPAYQKYAAQKAEIEEVLAHAGQ</sequence>
<dbReference type="RefSeq" id="WP_009496473.1">
    <property type="nucleotide sequence ID" value="NZ_CP009223.1"/>
</dbReference>
<dbReference type="GO" id="GO:0160105">
    <property type="term" value="F:tRNA (adenine(22)-N1)-methyltransferase activity"/>
    <property type="evidence" value="ECO:0007669"/>
    <property type="project" value="InterPro"/>
</dbReference>
<dbReference type="AlphaFoldDB" id="A0A075TVQ8"/>
<dbReference type="PATRIC" id="fig|759620.7.peg.734"/>
<dbReference type="InterPro" id="IPR006901">
    <property type="entry name" value="TrmK"/>
</dbReference>
<dbReference type="OrthoDB" id="5881184at2"/>
<dbReference type="InterPro" id="IPR029063">
    <property type="entry name" value="SAM-dependent_MTases_sf"/>
</dbReference>
<dbReference type="PANTHER" id="PTHR38451">
    <property type="entry name" value="TRNA (ADENINE(22)-N(1))-METHYLTRANSFERASE"/>
    <property type="match status" value="1"/>
</dbReference>
<dbReference type="KEGG" id="wci:WS105_0772"/>
<evidence type="ECO:0000313" key="1">
    <source>
        <dbReference type="EMBL" id="AIM62964.1"/>
    </source>
</evidence>
<keyword evidence="2" id="KW-1185">Reference proteome</keyword>
<dbReference type="Proteomes" id="UP000029079">
    <property type="component" value="Chromosome"/>
</dbReference>
<dbReference type="EMBL" id="CP009223">
    <property type="protein sequence ID" value="AIM62964.1"/>
    <property type="molecule type" value="Genomic_DNA"/>
</dbReference>
<evidence type="ECO:0000313" key="2">
    <source>
        <dbReference type="Proteomes" id="UP000029079"/>
    </source>
</evidence>
<dbReference type="KEGG" id="wce:WS08_0710"/>
<dbReference type="Gene3D" id="3.40.50.150">
    <property type="entry name" value="Vaccinia Virus protein VP39"/>
    <property type="match status" value="1"/>
</dbReference>
<dbReference type="SUPFAM" id="SSF53335">
    <property type="entry name" value="S-adenosyl-L-methionine-dependent methyltransferases"/>
    <property type="match status" value="1"/>
</dbReference>
<gene>
    <name evidence="1" type="ORF">WS74_0712</name>
</gene>
<accession>A0A075TVQ8</accession>
<dbReference type="STRING" id="759620.WS105_0772"/>
<dbReference type="KEGG" id="wct:WS74_0712"/>
<dbReference type="PIRSF" id="PIRSF018637">
    <property type="entry name" value="TrmK"/>
    <property type="match status" value="1"/>
</dbReference>
<dbReference type="PANTHER" id="PTHR38451:SF1">
    <property type="entry name" value="TRNA (ADENINE(22)-N(1))-METHYLTRANSFERASE"/>
    <property type="match status" value="1"/>
</dbReference>